<keyword evidence="1" id="KW-0732">Signal</keyword>
<dbReference type="STRING" id="1314674.A0A0D7B1N9"/>
<keyword evidence="4" id="KW-1185">Reference proteome</keyword>
<protein>
    <recommendedName>
        <fullName evidence="2">Peptide N-acetyl-beta-D-glucosaminyl asparaginase amidase A N-terminal domain-containing protein</fullName>
    </recommendedName>
</protein>
<feature type="signal peptide" evidence="1">
    <location>
        <begin position="1"/>
        <end position="20"/>
    </location>
</feature>
<dbReference type="Pfam" id="PF12222">
    <property type="entry name" value="PNGaseA"/>
    <property type="match status" value="1"/>
</dbReference>
<organism evidence="3 4">
    <name type="scientific">Cylindrobasidium torrendii FP15055 ss-10</name>
    <dbReference type="NCBI Taxonomy" id="1314674"/>
    <lineage>
        <taxon>Eukaryota</taxon>
        <taxon>Fungi</taxon>
        <taxon>Dikarya</taxon>
        <taxon>Basidiomycota</taxon>
        <taxon>Agaricomycotina</taxon>
        <taxon>Agaricomycetes</taxon>
        <taxon>Agaricomycetidae</taxon>
        <taxon>Agaricales</taxon>
        <taxon>Marasmiineae</taxon>
        <taxon>Physalacriaceae</taxon>
        <taxon>Cylindrobasidium</taxon>
    </lineage>
</organism>
<dbReference type="PROSITE" id="PS51257">
    <property type="entry name" value="PROKAR_LIPOPROTEIN"/>
    <property type="match status" value="1"/>
</dbReference>
<evidence type="ECO:0000259" key="2">
    <source>
        <dbReference type="Pfam" id="PF12222"/>
    </source>
</evidence>
<sequence>MMVFKVAIIALTAAVGCVQGQMSDEELQRLLSGLENRPTALEKRVPLMTDDPTVAPLIDQQLFAPPVVPTGGESCEVVLLEHSFGDGSYGVPAVVPYSPPSDPSCGEVGQWAAISLNLSVYSIGTQYDRFGSIYLSHVEIWHTSSAEPTKTGTIWNTIKDVTHFTPLFAQEGDLLMDFTNIISKDLLLDGVFDVTITATFYAPTSDFGTPATADFILPLSNLSPNTSNLFVLDSDEGGTTDVSLPANTTEAYIEVFCSGNSAEEFWYQNTPDEYLSYIPESTGLVGKGPFREVQVLVDGILAGVVWPFAVIYTGGITPSNWRPLTSYGAYDAPTYWIDATPFLPILLDDSTPHNITLQVRGQGTDGASINSNWFVSGSVHGRVGNGPTTGRMTVYLAEDAAELEVTGGASADNSTLSTKVVGKRHLKIESELQTAEGVIYVSFAQDLGYQNDGAYADDGWLQWTNQSTTGQTVSTHNGRTVLRDAFDYPLQVSSNYSLYELQYGGYGSEISQNYARAIQLPTGPYQSFYSTQHAKGWIGMDDWPGLRHAINGTGETTQEFAYIDGRGETYFRDAGAKNDGWTHDLVWGTLRDADPPVPDKQIFGPGGGPGF</sequence>
<dbReference type="EMBL" id="KN880638">
    <property type="protein sequence ID" value="KIY64392.1"/>
    <property type="molecule type" value="Genomic_DNA"/>
</dbReference>
<dbReference type="PANTHER" id="PTHR31104">
    <property type="entry name" value="PEPTIDE-N4-(N-ACETYL-BETA-GLUCOSAMINYL)ASPARAGINE AMIDASE A PROTEIN"/>
    <property type="match status" value="1"/>
</dbReference>
<name>A0A0D7B1N9_9AGAR</name>
<dbReference type="InterPro" id="IPR021102">
    <property type="entry name" value="PNGase_A"/>
</dbReference>
<evidence type="ECO:0000313" key="4">
    <source>
        <dbReference type="Proteomes" id="UP000054007"/>
    </source>
</evidence>
<evidence type="ECO:0000313" key="3">
    <source>
        <dbReference type="EMBL" id="KIY64392.1"/>
    </source>
</evidence>
<feature type="chain" id="PRO_5002316852" description="Peptide N-acetyl-beta-D-glucosaminyl asparaginase amidase A N-terminal domain-containing protein" evidence="1">
    <location>
        <begin position="21"/>
        <end position="611"/>
    </location>
</feature>
<gene>
    <name evidence="3" type="ORF">CYLTODRAFT_401965</name>
</gene>
<proteinExistence type="predicted"/>
<evidence type="ECO:0000256" key="1">
    <source>
        <dbReference type="SAM" id="SignalP"/>
    </source>
</evidence>
<reference evidence="3 4" key="1">
    <citation type="journal article" date="2015" name="Fungal Genet. Biol.">
        <title>Evolution of novel wood decay mechanisms in Agaricales revealed by the genome sequences of Fistulina hepatica and Cylindrobasidium torrendii.</title>
        <authorList>
            <person name="Floudas D."/>
            <person name="Held B.W."/>
            <person name="Riley R."/>
            <person name="Nagy L.G."/>
            <person name="Koehler G."/>
            <person name="Ransdell A.S."/>
            <person name="Younus H."/>
            <person name="Chow J."/>
            <person name="Chiniquy J."/>
            <person name="Lipzen A."/>
            <person name="Tritt A."/>
            <person name="Sun H."/>
            <person name="Haridas S."/>
            <person name="LaButti K."/>
            <person name="Ohm R.A."/>
            <person name="Kues U."/>
            <person name="Blanchette R.A."/>
            <person name="Grigoriev I.V."/>
            <person name="Minto R.E."/>
            <person name="Hibbett D.S."/>
        </authorList>
    </citation>
    <scope>NUCLEOTIDE SEQUENCE [LARGE SCALE GENOMIC DNA]</scope>
    <source>
        <strain evidence="3 4">FP15055 ss-10</strain>
    </source>
</reference>
<dbReference type="AlphaFoldDB" id="A0A0D7B1N9"/>
<dbReference type="InterPro" id="IPR056948">
    <property type="entry name" value="PNGaseA_N"/>
</dbReference>
<feature type="domain" description="Peptide N-acetyl-beta-D-glucosaminyl asparaginase amidase A N-terminal" evidence="2">
    <location>
        <begin position="71"/>
        <end position="384"/>
    </location>
</feature>
<dbReference type="Proteomes" id="UP000054007">
    <property type="component" value="Unassembled WGS sequence"/>
</dbReference>
<dbReference type="OrthoDB" id="1612078at2759"/>
<dbReference type="Pfam" id="PF25156">
    <property type="entry name" value="PNGase_A_C"/>
    <property type="match status" value="1"/>
</dbReference>
<accession>A0A0D7B1N9</accession>